<feature type="compositionally biased region" description="Basic residues" evidence="12">
    <location>
        <begin position="20"/>
        <end position="31"/>
    </location>
</feature>
<dbReference type="GO" id="GO:0016787">
    <property type="term" value="F:hydrolase activity"/>
    <property type="evidence" value="ECO:0007669"/>
    <property type="project" value="UniProtKB-KW"/>
</dbReference>
<feature type="region of interest" description="Disordered" evidence="12">
    <location>
        <begin position="743"/>
        <end position="873"/>
    </location>
</feature>
<proteinExistence type="inferred from homology"/>
<reference evidence="16 17" key="1">
    <citation type="submission" date="2022-11" db="EMBL/GenBank/DDBJ databases">
        <title>Whole genome sequence of Eschrichtius robustus ER-17-0199.</title>
        <authorList>
            <person name="Bruniche-Olsen A."/>
            <person name="Black A.N."/>
            <person name="Fields C.J."/>
            <person name="Walden K."/>
            <person name="Dewoody J.A."/>
        </authorList>
    </citation>
    <scope>NUCLEOTIDE SEQUENCE [LARGE SCALE GENOMIC DNA]</scope>
    <source>
        <strain evidence="16">ER-17-0199</strain>
        <tissue evidence="16">Blubber</tissue>
    </source>
</reference>
<evidence type="ECO:0000256" key="9">
    <source>
        <dbReference type="ARBA" id="ARBA00023242"/>
    </source>
</evidence>
<dbReference type="CDD" id="cd18787">
    <property type="entry name" value="SF2_C_DEAD"/>
    <property type="match status" value="1"/>
</dbReference>
<dbReference type="InterPro" id="IPR050079">
    <property type="entry name" value="DEAD_box_RNA_helicase"/>
</dbReference>
<dbReference type="GO" id="GO:0005829">
    <property type="term" value="C:cytosol"/>
    <property type="evidence" value="ECO:0007669"/>
    <property type="project" value="TreeGrafter"/>
</dbReference>
<dbReference type="Proteomes" id="UP001159641">
    <property type="component" value="Unassembled WGS sequence"/>
</dbReference>
<dbReference type="PROSITE" id="PS00039">
    <property type="entry name" value="DEAD_ATP_HELICASE"/>
    <property type="match status" value="1"/>
</dbReference>
<evidence type="ECO:0000256" key="11">
    <source>
        <dbReference type="PROSITE-ProRule" id="PRU00552"/>
    </source>
</evidence>
<organism evidence="16 17">
    <name type="scientific">Eschrichtius robustus</name>
    <name type="common">California gray whale</name>
    <name type="synonym">Eschrichtius gibbosus</name>
    <dbReference type="NCBI Taxonomy" id="9764"/>
    <lineage>
        <taxon>Eukaryota</taxon>
        <taxon>Metazoa</taxon>
        <taxon>Chordata</taxon>
        <taxon>Craniata</taxon>
        <taxon>Vertebrata</taxon>
        <taxon>Euteleostomi</taxon>
        <taxon>Mammalia</taxon>
        <taxon>Eutheria</taxon>
        <taxon>Laurasiatheria</taxon>
        <taxon>Artiodactyla</taxon>
        <taxon>Whippomorpha</taxon>
        <taxon>Cetacea</taxon>
        <taxon>Mysticeti</taxon>
        <taxon>Eschrichtiidae</taxon>
        <taxon>Eschrichtius</taxon>
    </lineage>
</organism>
<accession>A0AB34GBE5</accession>
<evidence type="ECO:0000256" key="5">
    <source>
        <dbReference type="ARBA" id="ARBA00022801"/>
    </source>
</evidence>
<feature type="compositionally biased region" description="Low complexity" evidence="12">
    <location>
        <begin position="641"/>
        <end position="654"/>
    </location>
</feature>
<dbReference type="FunFam" id="3.40.50.300:FF:000865">
    <property type="entry name" value="ATP-dependent RNA helicase DDX54"/>
    <property type="match status" value="1"/>
</dbReference>
<feature type="compositionally biased region" description="Basic and acidic residues" evidence="12">
    <location>
        <begin position="830"/>
        <end position="839"/>
    </location>
</feature>
<evidence type="ECO:0000256" key="4">
    <source>
        <dbReference type="ARBA" id="ARBA00022741"/>
    </source>
</evidence>
<dbReference type="InterPro" id="IPR027417">
    <property type="entry name" value="P-loop_NTPase"/>
</dbReference>
<evidence type="ECO:0000256" key="8">
    <source>
        <dbReference type="ARBA" id="ARBA00022884"/>
    </source>
</evidence>
<protein>
    <recommendedName>
        <fullName evidence="3">RNA helicase</fullName>
        <ecNumber evidence="3">3.6.4.13</ecNumber>
    </recommendedName>
</protein>
<dbReference type="InterPro" id="IPR000629">
    <property type="entry name" value="RNA-helicase_DEAD-box_CS"/>
</dbReference>
<keyword evidence="6" id="KW-0347">Helicase</keyword>
<dbReference type="InterPro" id="IPR033517">
    <property type="entry name" value="DDX54/DBP10_DEAD-box_helicase"/>
</dbReference>
<evidence type="ECO:0000259" key="15">
    <source>
        <dbReference type="PROSITE" id="PS51195"/>
    </source>
</evidence>
<comment type="catalytic activity">
    <reaction evidence="10">
        <text>ATP + H2O = ADP + phosphate + H(+)</text>
        <dbReference type="Rhea" id="RHEA:13065"/>
        <dbReference type="ChEBI" id="CHEBI:15377"/>
        <dbReference type="ChEBI" id="CHEBI:15378"/>
        <dbReference type="ChEBI" id="CHEBI:30616"/>
        <dbReference type="ChEBI" id="CHEBI:43474"/>
        <dbReference type="ChEBI" id="CHEBI:456216"/>
        <dbReference type="EC" id="3.6.4.13"/>
    </reaction>
</comment>
<dbReference type="InterPro" id="IPR012541">
    <property type="entry name" value="DBP10_C"/>
</dbReference>
<dbReference type="Gene3D" id="3.40.50.300">
    <property type="entry name" value="P-loop containing nucleotide triphosphate hydrolases"/>
    <property type="match status" value="2"/>
</dbReference>
<keyword evidence="17" id="KW-1185">Reference proteome</keyword>
<feature type="region of interest" description="Disordered" evidence="12">
    <location>
        <begin position="1"/>
        <end position="97"/>
    </location>
</feature>
<sequence length="924" mass="102526">MAAGTRPAAAPRSRAAMAQWRKKKGLRKRRGAASQSRNSDSEDGEFEIQAEDDARAQKLGPGRPLPTFPTSECTSDVEPDTREMVRAQNKKKKKSGGFQSMGLSYPVFKGIMKKGYKVPTPIQRKTIPMILDGKDVVAMARTGSGKTACFLIPMFERLKTHIAQTGARALILSPTRELALQTMKFTKELGKFTGLKTALILGGDKMEDQFAALHENPDIIIATPGRLVHVAVEMSLKLQSVEYVVFDEADRLFEMGFAEQLQEIIGRLPGGHQTVLFSATLPKLLVEFARAGLMEPVLIRLDVDSKLNEQLKTSFFLVREDAKAAVLLHLLRNMVRPQDHTVVFVATRHHAEYLSELLTTQRVSCAHIYSALDQTARKINLAKFMHGKCSALIVTDLAARGLDIPLLDNVINYSFPARGKLFLHRVGKEPVAALGTGESQRELRAQGSTPAAAGRVARAGRSGTAYSLVAPDEVPYLLDLHLFLGRALTLARPHEEPSGAGGGDGVLGRVPQGVVDDEDCGLRTSLEASLELRGLGRVADNAQQQYVRSRPAPSPESIKRAKELDLSGLGLHPLFSSCFQEEELQQLRLVDSIRNYRSRATIFEINASSRDLSSQVMRAKRQKDRKSIASFRQERQERQESLAVPAPSLPAPQEEQPEKEEAAGESVEDLFTEVVGRKRQQPGPDRGAKRRREEVRQRDQAFYIPYRPKDFDSERGLSIGGDGGAFEQQVAGAVLDLMGDEAQSLTRGQQQLKWDRKKKRFVGQSGQEDKKKIKTESGRYISSSYKRDLYPGGGASLPVLRAASLTQPPSYQKWKQKQKIDDRDSEEEGTFDRRGPERRGGKRGRGQGASQPRTPGTPAGRVRSELKTKQQILKQRCRAQKLRFLQRGGLKQLSARNRRRARELQQGAFGRGAHSKKGKMRKSL</sequence>
<dbReference type="GO" id="GO:0005524">
    <property type="term" value="F:ATP binding"/>
    <property type="evidence" value="ECO:0007669"/>
    <property type="project" value="UniProtKB-KW"/>
</dbReference>
<evidence type="ECO:0000256" key="10">
    <source>
        <dbReference type="ARBA" id="ARBA00047984"/>
    </source>
</evidence>
<keyword evidence="4" id="KW-0547">Nucleotide-binding</keyword>
<feature type="compositionally biased region" description="Basic residues" evidence="12">
    <location>
        <begin position="913"/>
        <end position="924"/>
    </location>
</feature>
<dbReference type="GO" id="GO:0003723">
    <property type="term" value="F:RNA binding"/>
    <property type="evidence" value="ECO:0007669"/>
    <property type="project" value="UniProtKB-KW"/>
</dbReference>
<comment type="caution">
    <text evidence="16">The sequence shown here is derived from an EMBL/GenBank/DDBJ whole genome shotgun (WGS) entry which is preliminary data.</text>
</comment>
<feature type="region of interest" description="Disordered" evidence="12">
    <location>
        <begin position="887"/>
        <end position="924"/>
    </location>
</feature>
<dbReference type="CDD" id="cd17959">
    <property type="entry name" value="DEADc_DDX54"/>
    <property type="match status" value="1"/>
</dbReference>
<feature type="domain" description="DEAD-box RNA helicase Q" evidence="15">
    <location>
        <begin position="96"/>
        <end position="124"/>
    </location>
</feature>
<feature type="compositionally biased region" description="Low complexity" evidence="12">
    <location>
        <begin position="1"/>
        <end position="18"/>
    </location>
</feature>
<dbReference type="EC" id="3.6.4.13" evidence="3"/>
<feature type="compositionally biased region" description="Polar residues" evidence="12">
    <location>
        <begin position="743"/>
        <end position="752"/>
    </location>
</feature>
<feature type="region of interest" description="Disordered" evidence="12">
    <location>
        <begin position="613"/>
        <end position="707"/>
    </location>
</feature>
<dbReference type="InterPro" id="IPR001650">
    <property type="entry name" value="Helicase_C-like"/>
</dbReference>
<dbReference type="SMART" id="SM01123">
    <property type="entry name" value="DBP10CT"/>
    <property type="match status" value="1"/>
</dbReference>
<dbReference type="GO" id="GO:0003724">
    <property type="term" value="F:RNA helicase activity"/>
    <property type="evidence" value="ECO:0007669"/>
    <property type="project" value="UniProtKB-EC"/>
</dbReference>
<evidence type="ECO:0000313" key="16">
    <source>
        <dbReference type="EMBL" id="KAJ8776437.1"/>
    </source>
</evidence>
<evidence type="ECO:0000259" key="14">
    <source>
        <dbReference type="PROSITE" id="PS51194"/>
    </source>
</evidence>
<dbReference type="AlphaFoldDB" id="A0AB34GBE5"/>
<feature type="short sequence motif" description="Q motif" evidence="11">
    <location>
        <begin position="96"/>
        <end position="124"/>
    </location>
</feature>
<evidence type="ECO:0000256" key="2">
    <source>
        <dbReference type="ARBA" id="ARBA00010379"/>
    </source>
</evidence>
<keyword evidence="7" id="KW-0067">ATP-binding</keyword>
<dbReference type="Pfam" id="PF08147">
    <property type="entry name" value="DBP10CT"/>
    <property type="match status" value="1"/>
</dbReference>
<feature type="region of interest" description="Disordered" evidence="12">
    <location>
        <begin position="437"/>
        <end position="456"/>
    </location>
</feature>
<feature type="compositionally biased region" description="Acidic residues" evidence="12">
    <location>
        <begin position="41"/>
        <end position="51"/>
    </location>
</feature>
<dbReference type="SMART" id="SM00490">
    <property type="entry name" value="HELICc"/>
    <property type="match status" value="1"/>
</dbReference>
<dbReference type="EMBL" id="JAIQCJ010002406">
    <property type="protein sequence ID" value="KAJ8776437.1"/>
    <property type="molecule type" value="Genomic_DNA"/>
</dbReference>
<dbReference type="GO" id="GO:0005730">
    <property type="term" value="C:nucleolus"/>
    <property type="evidence" value="ECO:0007669"/>
    <property type="project" value="UniProtKB-SubCell"/>
</dbReference>
<gene>
    <name evidence="16" type="ORF">J1605_015460</name>
</gene>
<dbReference type="PROSITE" id="PS51195">
    <property type="entry name" value="Q_MOTIF"/>
    <property type="match status" value="1"/>
</dbReference>
<dbReference type="Pfam" id="PF00270">
    <property type="entry name" value="DEAD"/>
    <property type="match status" value="1"/>
</dbReference>
<dbReference type="InterPro" id="IPR014001">
    <property type="entry name" value="Helicase_ATP-bd"/>
</dbReference>
<dbReference type="InterPro" id="IPR014014">
    <property type="entry name" value="RNA_helicase_DEAD_Q_motif"/>
</dbReference>
<dbReference type="SMART" id="SM00487">
    <property type="entry name" value="DEXDc"/>
    <property type="match status" value="1"/>
</dbReference>
<comment type="subcellular location">
    <subcellularLocation>
        <location evidence="1">Nucleus</location>
        <location evidence="1">Nucleolus</location>
    </subcellularLocation>
</comment>
<evidence type="ECO:0000256" key="3">
    <source>
        <dbReference type="ARBA" id="ARBA00012552"/>
    </source>
</evidence>
<dbReference type="PROSITE" id="PS51192">
    <property type="entry name" value="HELICASE_ATP_BIND_1"/>
    <property type="match status" value="1"/>
</dbReference>
<evidence type="ECO:0000256" key="1">
    <source>
        <dbReference type="ARBA" id="ARBA00004604"/>
    </source>
</evidence>
<evidence type="ECO:0000313" key="17">
    <source>
        <dbReference type="Proteomes" id="UP001159641"/>
    </source>
</evidence>
<dbReference type="PANTHER" id="PTHR47959">
    <property type="entry name" value="ATP-DEPENDENT RNA HELICASE RHLE-RELATED"/>
    <property type="match status" value="1"/>
</dbReference>
<name>A0AB34GBE5_ESCRO</name>
<keyword evidence="9" id="KW-0539">Nucleus</keyword>
<dbReference type="SUPFAM" id="SSF52540">
    <property type="entry name" value="P-loop containing nucleoside triphosphate hydrolases"/>
    <property type="match status" value="2"/>
</dbReference>
<evidence type="ECO:0000256" key="6">
    <source>
        <dbReference type="ARBA" id="ARBA00022806"/>
    </source>
</evidence>
<dbReference type="PROSITE" id="PS51194">
    <property type="entry name" value="HELICASE_CTER"/>
    <property type="match status" value="1"/>
</dbReference>
<keyword evidence="8" id="KW-0694">RNA-binding</keyword>
<comment type="similarity">
    <text evidence="2">Belongs to the DEAD box helicase family. DDX54/DBP10 subfamily.</text>
</comment>
<feature type="domain" description="Helicase C-terminal" evidence="14">
    <location>
        <begin position="310"/>
        <end position="499"/>
    </location>
</feature>
<dbReference type="PANTHER" id="PTHR47959:SF8">
    <property type="entry name" value="RNA HELICASE"/>
    <property type="match status" value="1"/>
</dbReference>
<dbReference type="InterPro" id="IPR011545">
    <property type="entry name" value="DEAD/DEAH_box_helicase_dom"/>
</dbReference>
<keyword evidence="5" id="KW-0378">Hydrolase</keyword>
<dbReference type="Pfam" id="PF00271">
    <property type="entry name" value="Helicase_C"/>
    <property type="match status" value="1"/>
</dbReference>
<feature type="domain" description="Helicase ATP-binding" evidence="13">
    <location>
        <begin position="127"/>
        <end position="299"/>
    </location>
</feature>
<feature type="compositionally biased region" description="Basic and acidic residues" evidence="12">
    <location>
        <begin position="767"/>
        <end position="777"/>
    </location>
</feature>
<evidence type="ECO:0000256" key="7">
    <source>
        <dbReference type="ARBA" id="ARBA00022840"/>
    </source>
</evidence>
<evidence type="ECO:0000256" key="12">
    <source>
        <dbReference type="SAM" id="MobiDB-lite"/>
    </source>
</evidence>
<evidence type="ECO:0000259" key="13">
    <source>
        <dbReference type="PROSITE" id="PS51192"/>
    </source>
</evidence>